<evidence type="ECO:0000256" key="4">
    <source>
        <dbReference type="ARBA" id="ARBA00022989"/>
    </source>
</evidence>
<sequence>MLILIAAGAYALIAAPAGPIDVDAGESFGFSSALPALVTLVLVFFTGNVVVSLFLGIASAGFVIRDPNLIDRFLLPSIGSESFALILVVYLWALGGLIGIWTRTGGAQHFATWAGGKIVRGPRTARLFAWLVGIIFHQGGTISTILAGTTVRPVTDREKVSHEELTYIVDSTASPIATVIPLNAWPLYVAGLVAGTTPLFVTEQEAVTFFFRSIVFNFYGVFAVTMTLLFALDLLPVIGGRMRAARERARTTGQLNRPGSAPIAAEELSRLRIPEGYRTGLADFALPLVVLILTALTGVVGPLVDAIAAGDLELFLGGIDVPIAEAFGLAILSAIALALIKGMPLSEVIDGFVDGCKGVTIGALVLALAVTLGDISGILGTANFIVDTTQSFFSPVFLPATLLAICMGVAFSIGSSWGTYAVIFPIAMPLAYAIQPDPTYVSLCFGAVLGGAVFGDQCSPISDTTILTSLASGADVMDHVLTQIPLATAAAALSAIASTAIALVVV</sequence>
<evidence type="ECO:0000256" key="3">
    <source>
        <dbReference type="ARBA" id="ARBA00022692"/>
    </source>
</evidence>
<feature type="transmembrane region" description="Helical" evidence="6">
    <location>
        <begin position="214"/>
        <end position="238"/>
    </location>
</feature>
<dbReference type="EMBL" id="JBBHLI010000011">
    <property type="protein sequence ID" value="MEK9502416.1"/>
    <property type="molecule type" value="Genomic_DNA"/>
</dbReference>
<dbReference type="PANTHER" id="PTHR43478">
    <property type="entry name" value="NA+/H+ ANTIPORTER-RELATED"/>
    <property type="match status" value="1"/>
</dbReference>
<feature type="transmembrane region" description="Helical" evidence="6">
    <location>
        <begin position="361"/>
        <end position="386"/>
    </location>
</feature>
<feature type="transmembrane region" description="Helical" evidence="6">
    <location>
        <begin position="127"/>
        <end position="151"/>
    </location>
</feature>
<evidence type="ECO:0000259" key="7">
    <source>
        <dbReference type="Pfam" id="PF03553"/>
    </source>
</evidence>
<feature type="transmembrane region" description="Helical" evidence="6">
    <location>
        <begin position="321"/>
        <end position="340"/>
    </location>
</feature>
<comment type="caution">
    <text evidence="8">The sequence shown here is derived from an EMBL/GenBank/DDBJ whole genome shotgun (WGS) entry which is preliminary data.</text>
</comment>
<dbReference type="InterPro" id="IPR018461">
    <property type="entry name" value="Na/H_Antiport_NhaC-like_C"/>
</dbReference>
<gene>
    <name evidence="8" type="ORF">WI372_15590</name>
</gene>
<keyword evidence="9" id="KW-1185">Reference proteome</keyword>
<feature type="transmembrane region" description="Helical" evidence="6">
    <location>
        <begin position="33"/>
        <end position="63"/>
    </location>
</feature>
<keyword evidence="5 6" id="KW-0472">Membrane</keyword>
<name>A0ABU9ED14_9BACT</name>
<evidence type="ECO:0000256" key="2">
    <source>
        <dbReference type="ARBA" id="ARBA00022475"/>
    </source>
</evidence>
<keyword evidence="4 6" id="KW-1133">Transmembrane helix</keyword>
<feature type="transmembrane region" description="Helical" evidence="6">
    <location>
        <begin position="83"/>
        <end position="101"/>
    </location>
</feature>
<evidence type="ECO:0000256" key="1">
    <source>
        <dbReference type="ARBA" id="ARBA00004651"/>
    </source>
</evidence>
<dbReference type="Pfam" id="PF03553">
    <property type="entry name" value="Na_H_antiporter"/>
    <property type="match status" value="1"/>
</dbReference>
<feature type="transmembrane region" description="Helical" evidence="6">
    <location>
        <begin position="484"/>
        <end position="505"/>
    </location>
</feature>
<feature type="domain" description="Na+/H+ antiporter NhaC-like C-terminal" evidence="7">
    <location>
        <begin position="177"/>
        <end position="497"/>
    </location>
</feature>
<evidence type="ECO:0000313" key="8">
    <source>
        <dbReference type="EMBL" id="MEK9502416.1"/>
    </source>
</evidence>
<accession>A0ABU9ED14</accession>
<evidence type="ECO:0000313" key="9">
    <source>
        <dbReference type="Proteomes" id="UP001484239"/>
    </source>
</evidence>
<comment type="subcellular location">
    <subcellularLocation>
        <location evidence="1">Cell membrane</location>
        <topology evidence="1">Multi-pass membrane protein</topology>
    </subcellularLocation>
</comment>
<reference evidence="8 9" key="1">
    <citation type="submission" date="2024-02" db="EMBL/GenBank/DDBJ databases">
        <title>A novel Gemmatimonadota bacterium.</title>
        <authorList>
            <person name="Du Z.-J."/>
            <person name="Ye Y.-Q."/>
        </authorList>
    </citation>
    <scope>NUCLEOTIDE SEQUENCE [LARGE SCALE GENOMIC DNA]</scope>
    <source>
        <strain evidence="8 9">DH-20</strain>
    </source>
</reference>
<feature type="transmembrane region" description="Helical" evidence="6">
    <location>
        <begin position="392"/>
        <end position="410"/>
    </location>
</feature>
<feature type="transmembrane region" description="Helical" evidence="6">
    <location>
        <begin position="172"/>
        <end position="194"/>
    </location>
</feature>
<organism evidence="8 9">
    <name type="scientific">Gaopeijia maritima</name>
    <dbReference type="NCBI Taxonomy" id="3119007"/>
    <lineage>
        <taxon>Bacteria</taxon>
        <taxon>Pseudomonadati</taxon>
        <taxon>Gemmatimonadota</taxon>
        <taxon>Longimicrobiia</taxon>
        <taxon>Gaopeijiales</taxon>
        <taxon>Gaopeijiaceae</taxon>
        <taxon>Gaopeijia</taxon>
    </lineage>
</organism>
<keyword evidence="3 6" id="KW-0812">Transmembrane</keyword>
<evidence type="ECO:0000256" key="5">
    <source>
        <dbReference type="ARBA" id="ARBA00023136"/>
    </source>
</evidence>
<feature type="transmembrane region" description="Helical" evidence="6">
    <location>
        <begin position="280"/>
        <end position="301"/>
    </location>
</feature>
<evidence type="ECO:0000256" key="6">
    <source>
        <dbReference type="SAM" id="Phobius"/>
    </source>
</evidence>
<proteinExistence type="predicted"/>
<keyword evidence="2" id="KW-1003">Cell membrane</keyword>
<dbReference type="PANTHER" id="PTHR43478:SF1">
    <property type="entry name" value="NA+_H+ ANTIPORTER NHAC-LIKE C-TERMINAL DOMAIN-CONTAINING PROTEIN"/>
    <property type="match status" value="1"/>
</dbReference>
<protein>
    <submittedName>
        <fullName evidence="8">Na+/H+ antiporter NhaC family protein</fullName>
    </submittedName>
</protein>
<dbReference type="Proteomes" id="UP001484239">
    <property type="component" value="Unassembled WGS sequence"/>
</dbReference>